<keyword evidence="1" id="KW-0812">Transmembrane</keyword>
<dbReference type="AlphaFoldDB" id="A0A143YFS4"/>
<sequence length="183" mass="20511">MQSNKKEELVTLEEENRLPQNGKEGLLYGAIITVITCLVMSTLNIGTSFGRLDKEVLTIILKCIPIVFVIAMLLENFVVGRIAEKLAHKFSEPTDGFNANILFRILFTVTGMSICMTIIGDMVGHGISWGSFERFPSHWPRNFAVALWCELLVAQPPARFVMKKLHEQQERTLAIDAGAINFD</sequence>
<dbReference type="Pfam" id="PF11391">
    <property type="entry name" value="DUF2798"/>
    <property type="match status" value="2"/>
</dbReference>
<evidence type="ECO:0000256" key="1">
    <source>
        <dbReference type="SAM" id="Phobius"/>
    </source>
</evidence>
<keyword evidence="1" id="KW-0472">Membrane</keyword>
<feature type="transmembrane region" description="Helical" evidence="1">
    <location>
        <begin position="101"/>
        <end position="123"/>
    </location>
</feature>
<evidence type="ECO:0000313" key="2">
    <source>
        <dbReference type="EMBL" id="CZQ87543.1"/>
    </source>
</evidence>
<keyword evidence="3" id="KW-1185">Reference proteome</keyword>
<keyword evidence="1" id="KW-1133">Transmembrane helix</keyword>
<feature type="transmembrane region" description="Helical" evidence="1">
    <location>
        <begin position="59"/>
        <end position="80"/>
    </location>
</feature>
<name>A0A143YFS4_9LACT</name>
<reference evidence="2 3" key="1">
    <citation type="submission" date="2016-02" db="EMBL/GenBank/DDBJ databases">
        <authorList>
            <person name="Wen L."/>
            <person name="He K."/>
            <person name="Yang H."/>
        </authorList>
    </citation>
    <scope>NUCLEOTIDE SEQUENCE [LARGE SCALE GENOMIC DNA]</scope>
    <source>
        <strain evidence="2">Trichococcus palustris</strain>
    </source>
</reference>
<dbReference type="InterPro" id="IPR021529">
    <property type="entry name" value="DUF2798"/>
</dbReference>
<protein>
    <recommendedName>
        <fullName evidence="4">DUF2798 domain-containing protein</fullName>
    </recommendedName>
</protein>
<evidence type="ECO:0000313" key="3">
    <source>
        <dbReference type="Proteomes" id="UP000242754"/>
    </source>
</evidence>
<gene>
    <name evidence="2" type="ORF">Tpal_911</name>
</gene>
<evidence type="ECO:0008006" key="4">
    <source>
        <dbReference type="Google" id="ProtNLM"/>
    </source>
</evidence>
<proteinExistence type="predicted"/>
<dbReference type="Proteomes" id="UP000242754">
    <property type="component" value="Unassembled WGS sequence"/>
</dbReference>
<accession>A0A143YFS4</accession>
<feature type="transmembrane region" description="Helical" evidence="1">
    <location>
        <begin position="26"/>
        <end position="47"/>
    </location>
</feature>
<dbReference type="RefSeq" id="WP_177194383.1">
    <property type="nucleotide sequence ID" value="NZ_FJNE01000002.1"/>
</dbReference>
<dbReference type="EMBL" id="FJNE01000002">
    <property type="protein sequence ID" value="CZQ87543.1"/>
    <property type="molecule type" value="Genomic_DNA"/>
</dbReference>
<organism evidence="2 3">
    <name type="scientific">Trichococcus palustris</name>
    <dbReference type="NCBI Taxonomy" id="140314"/>
    <lineage>
        <taxon>Bacteria</taxon>
        <taxon>Bacillati</taxon>
        <taxon>Bacillota</taxon>
        <taxon>Bacilli</taxon>
        <taxon>Lactobacillales</taxon>
        <taxon>Carnobacteriaceae</taxon>
        <taxon>Trichococcus</taxon>
    </lineage>
</organism>